<dbReference type="PANTHER" id="PTHR43072:SF23">
    <property type="entry name" value="UPF0039 PROTEIN C11D3.02C"/>
    <property type="match status" value="1"/>
</dbReference>
<organism evidence="4 5">
    <name type="scientific">Serendipita indica (strain DSM 11827)</name>
    <name type="common">Root endophyte fungus</name>
    <name type="synonym">Piriformospora indica</name>
    <dbReference type="NCBI Taxonomy" id="1109443"/>
    <lineage>
        <taxon>Eukaryota</taxon>
        <taxon>Fungi</taxon>
        <taxon>Dikarya</taxon>
        <taxon>Basidiomycota</taxon>
        <taxon>Agaricomycotina</taxon>
        <taxon>Agaricomycetes</taxon>
        <taxon>Sebacinales</taxon>
        <taxon>Serendipitaceae</taxon>
        <taxon>Serendipita</taxon>
    </lineage>
</organism>
<evidence type="ECO:0000313" key="5">
    <source>
        <dbReference type="Proteomes" id="UP000007148"/>
    </source>
</evidence>
<dbReference type="InterPro" id="IPR016181">
    <property type="entry name" value="Acyl_CoA_acyltransferase"/>
</dbReference>
<proteinExistence type="predicted"/>
<dbReference type="OMA" id="RTAYDWT"/>
<name>G4TGQ5_SERID</name>
<dbReference type="GO" id="GO:0016747">
    <property type="term" value="F:acyltransferase activity, transferring groups other than amino-acyl groups"/>
    <property type="evidence" value="ECO:0007669"/>
    <property type="project" value="InterPro"/>
</dbReference>
<dbReference type="CDD" id="cd04301">
    <property type="entry name" value="NAT_SF"/>
    <property type="match status" value="1"/>
</dbReference>
<gene>
    <name evidence="4" type="ORF">PIIN_04435</name>
</gene>
<dbReference type="PROSITE" id="PS51186">
    <property type="entry name" value="GNAT"/>
    <property type="match status" value="1"/>
</dbReference>
<evidence type="ECO:0000259" key="3">
    <source>
        <dbReference type="PROSITE" id="PS51186"/>
    </source>
</evidence>
<dbReference type="EMBL" id="CAFZ01000085">
    <property type="protein sequence ID" value="CCA70498.1"/>
    <property type="molecule type" value="Genomic_DNA"/>
</dbReference>
<dbReference type="SUPFAM" id="SSF55729">
    <property type="entry name" value="Acyl-CoA N-acyltransferases (Nat)"/>
    <property type="match status" value="1"/>
</dbReference>
<evidence type="ECO:0000256" key="1">
    <source>
        <dbReference type="ARBA" id="ARBA00022679"/>
    </source>
</evidence>
<feature type="domain" description="N-acetyltransferase" evidence="3">
    <location>
        <begin position="9"/>
        <end position="166"/>
    </location>
</feature>
<dbReference type="Gene3D" id="3.40.630.30">
    <property type="match status" value="1"/>
</dbReference>
<dbReference type="AlphaFoldDB" id="G4TGQ5"/>
<dbReference type="STRING" id="1109443.G4TGQ5"/>
<dbReference type="InParanoid" id="G4TGQ5"/>
<dbReference type="PANTHER" id="PTHR43072">
    <property type="entry name" value="N-ACETYLTRANSFERASE"/>
    <property type="match status" value="1"/>
</dbReference>
<keyword evidence="2" id="KW-0012">Acyltransferase</keyword>
<evidence type="ECO:0000313" key="4">
    <source>
        <dbReference type="EMBL" id="CCA70498.1"/>
    </source>
</evidence>
<accession>G4TGQ5</accession>
<evidence type="ECO:0000256" key="2">
    <source>
        <dbReference type="ARBA" id="ARBA00023315"/>
    </source>
</evidence>
<reference evidence="4 5" key="1">
    <citation type="journal article" date="2011" name="PLoS Pathog.">
        <title>Endophytic Life Strategies Decoded by Genome and Transcriptome Analyses of the Mutualistic Root Symbiont Piriformospora indica.</title>
        <authorList>
            <person name="Zuccaro A."/>
            <person name="Lahrmann U."/>
            <person name="Guldener U."/>
            <person name="Langen G."/>
            <person name="Pfiffi S."/>
            <person name="Biedenkopf D."/>
            <person name="Wong P."/>
            <person name="Samans B."/>
            <person name="Grimm C."/>
            <person name="Basiewicz M."/>
            <person name="Murat C."/>
            <person name="Martin F."/>
            <person name="Kogel K.H."/>
        </authorList>
    </citation>
    <scope>NUCLEOTIDE SEQUENCE [LARGE SCALE GENOMIC DNA]</scope>
    <source>
        <strain evidence="4 5">DSM 11827</strain>
    </source>
</reference>
<keyword evidence="5" id="KW-1185">Reference proteome</keyword>
<sequence>MANGLPDGFYLRTLEEKDVPEVVEIVNYVILNTLSIWRTEPDTVEARKTWLKNTLPKYPAFGIFEASGALAGFTSASSFRYGSGYDRTVECAIACRNDYTGKGLGHHLLQKLLSELRVMGYYVVIAGISGTNQGSARFFAREGFKRTGFMPGVGEKNGVSLDLELWQLDLRPPPSTA</sequence>
<dbReference type="InterPro" id="IPR000182">
    <property type="entry name" value="GNAT_dom"/>
</dbReference>
<dbReference type="Pfam" id="PF00583">
    <property type="entry name" value="Acetyltransf_1"/>
    <property type="match status" value="1"/>
</dbReference>
<dbReference type="eggNOG" id="ENOG502S6VZ">
    <property type="taxonomic scope" value="Eukaryota"/>
</dbReference>
<dbReference type="HOGENOM" id="CLU_013985_4_4_1"/>
<comment type="caution">
    <text evidence="4">The sequence shown here is derived from an EMBL/GenBank/DDBJ whole genome shotgun (WGS) entry which is preliminary data.</text>
</comment>
<dbReference type="OrthoDB" id="2129362at2759"/>
<keyword evidence="1 4" id="KW-0808">Transferase</keyword>
<dbReference type="Proteomes" id="UP000007148">
    <property type="component" value="Unassembled WGS sequence"/>
</dbReference>
<protein>
    <submittedName>
        <fullName evidence="4">Related to putative acetyltransferase-Clavibacter michiganensis subsp. sepedonicus</fullName>
    </submittedName>
</protein>